<gene>
    <name evidence="12" type="ORF">DFH07DRAFT_820491</name>
</gene>
<dbReference type="Gene3D" id="1.10.630.10">
    <property type="entry name" value="Cytochrome P450"/>
    <property type="match status" value="1"/>
</dbReference>
<name>A0AAD7J620_9AGAR</name>
<evidence type="ECO:0000256" key="7">
    <source>
        <dbReference type="ARBA" id="ARBA00023004"/>
    </source>
</evidence>
<evidence type="ECO:0000256" key="1">
    <source>
        <dbReference type="ARBA" id="ARBA00001971"/>
    </source>
</evidence>
<dbReference type="GO" id="GO:0016705">
    <property type="term" value="F:oxidoreductase activity, acting on paired donors, with incorporation or reduction of molecular oxygen"/>
    <property type="evidence" value="ECO:0007669"/>
    <property type="project" value="InterPro"/>
</dbReference>
<keyword evidence="13" id="KW-1185">Reference proteome</keyword>
<evidence type="ECO:0000256" key="4">
    <source>
        <dbReference type="ARBA" id="ARBA00022617"/>
    </source>
</evidence>
<comment type="caution">
    <text evidence="12">The sequence shown here is derived from an EMBL/GenBank/DDBJ whole genome shotgun (WGS) entry which is preliminary data.</text>
</comment>
<keyword evidence="4 9" id="KW-0349">Heme</keyword>
<dbReference type="GO" id="GO:0004497">
    <property type="term" value="F:monooxygenase activity"/>
    <property type="evidence" value="ECO:0007669"/>
    <property type="project" value="UniProtKB-KW"/>
</dbReference>
<evidence type="ECO:0000256" key="5">
    <source>
        <dbReference type="ARBA" id="ARBA00022723"/>
    </source>
</evidence>
<sequence length="491" mass="54768">MIALGLLSVLFVFAVWKWARKSHNLPGPRGYPLLGNVLDMPRSHVSENFAKLRPKYGDVVYLSVFAQGIVVLNSQKAAMEILGTKGDTSAGRPILTMASELSGYDRFLALHQNGERHRAGRTYLHGAIGPQHAREYASAQEEQVVRFLKKLLDDPENFEEHCKWIVGACILLITYGHNVDDYNDPYIEASSGVMQRFSVAAAPGRWLVDLIPALKHVPTWFPGAHFKKFAALCRVKARQAFEAPFLSVKQQMKDGVARRSLVASYLEASSSLTQEEEEFIMFTMGDLYGAGLHTMSSGISSFFLAMVMNPTAQKKAQAEIDAVCDMQSRLPTFADKSSMPYVEALLWEVLRWGAITPLGLPHRFTQDETYEGLQIKEGMHAFANISAISFDPESYPEPEVFRPERFIGPNPQPDPRKIVFGYGRRLCPGNALAEMTMLIIIARTLATFDIQPRKGEKYSISRTDGVIAHNNPFQVDINVRSGLARDLILGN</sequence>
<evidence type="ECO:0000256" key="9">
    <source>
        <dbReference type="PIRSR" id="PIRSR602401-1"/>
    </source>
</evidence>
<feature type="binding site" description="axial binding residue" evidence="9">
    <location>
        <position position="427"/>
    </location>
    <ligand>
        <name>heme</name>
        <dbReference type="ChEBI" id="CHEBI:30413"/>
    </ligand>
    <ligandPart>
        <name>Fe</name>
        <dbReference type="ChEBI" id="CHEBI:18248"/>
    </ligandPart>
</feature>
<dbReference type="GO" id="GO:0020037">
    <property type="term" value="F:heme binding"/>
    <property type="evidence" value="ECO:0007669"/>
    <property type="project" value="InterPro"/>
</dbReference>
<evidence type="ECO:0000313" key="13">
    <source>
        <dbReference type="Proteomes" id="UP001215280"/>
    </source>
</evidence>
<keyword evidence="11" id="KW-0732">Signal</keyword>
<dbReference type="SUPFAM" id="SSF48264">
    <property type="entry name" value="Cytochrome P450"/>
    <property type="match status" value="1"/>
</dbReference>
<dbReference type="Proteomes" id="UP001215280">
    <property type="component" value="Unassembled WGS sequence"/>
</dbReference>
<evidence type="ECO:0000256" key="8">
    <source>
        <dbReference type="ARBA" id="ARBA00023033"/>
    </source>
</evidence>
<dbReference type="InterPro" id="IPR001128">
    <property type="entry name" value="Cyt_P450"/>
</dbReference>
<feature type="chain" id="PRO_5041940765" evidence="11">
    <location>
        <begin position="20"/>
        <end position="491"/>
    </location>
</feature>
<comment type="similarity">
    <text evidence="3 10">Belongs to the cytochrome P450 family.</text>
</comment>
<accession>A0AAD7J620</accession>
<evidence type="ECO:0000256" key="11">
    <source>
        <dbReference type="SAM" id="SignalP"/>
    </source>
</evidence>
<keyword evidence="7 9" id="KW-0408">Iron</keyword>
<proteinExistence type="inferred from homology"/>
<evidence type="ECO:0000256" key="10">
    <source>
        <dbReference type="RuleBase" id="RU000461"/>
    </source>
</evidence>
<dbReference type="InterPro" id="IPR050364">
    <property type="entry name" value="Cytochrome_P450_fung"/>
</dbReference>
<dbReference type="AlphaFoldDB" id="A0AAD7J620"/>
<reference evidence="12" key="1">
    <citation type="submission" date="2023-03" db="EMBL/GenBank/DDBJ databases">
        <title>Massive genome expansion in bonnet fungi (Mycena s.s.) driven by repeated elements and novel gene families across ecological guilds.</title>
        <authorList>
            <consortium name="Lawrence Berkeley National Laboratory"/>
            <person name="Harder C.B."/>
            <person name="Miyauchi S."/>
            <person name="Viragh M."/>
            <person name="Kuo A."/>
            <person name="Thoen E."/>
            <person name="Andreopoulos B."/>
            <person name="Lu D."/>
            <person name="Skrede I."/>
            <person name="Drula E."/>
            <person name="Henrissat B."/>
            <person name="Morin E."/>
            <person name="Kohler A."/>
            <person name="Barry K."/>
            <person name="LaButti K."/>
            <person name="Morin E."/>
            <person name="Salamov A."/>
            <person name="Lipzen A."/>
            <person name="Mereny Z."/>
            <person name="Hegedus B."/>
            <person name="Baldrian P."/>
            <person name="Stursova M."/>
            <person name="Weitz H."/>
            <person name="Taylor A."/>
            <person name="Grigoriev I.V."/>
            <person name="Nagy L.G."/>
            <person name="Martin F."/>
            <person name="Kauserud H."/>
        </authorList>
    </citation>
    <scope>NUCLEOTIDE SEQUENCE</scope>
    <source>
        <strain evidence="12">CBHHK188m</strain>
    </source>
</reference>
<keyword evidence="8 10" id="KW-0503">Monooxygenase</keyword>
<organism evidence="12 13">
    <name type="scientific">Mycena maculata</name>
    <dbReference type="NCBI Taxonomy" id="230809"/>
    <lineage>
        <taxon>Eukaryota</taxon>
        <taxon>Fungi</taxon>
        <taxon>Dikarya</taxon>
        <taxon>Basidiomycota</taxon>
        <taxon>Agaricomycotina</taxon>
        <taxon>Agaricomycetes</taxon>
        <taxon>Agaricomycetidae</taxon>
        <taxon>Agaricales</taxon>
        <taxon>Marasmiineae</taxon>
        <taxon>Mycenaceae</taxon>
        <taxon>Mycena</taxon>
    </lineage>
</organism>
<keyword evidence="6 10" id="KW-0560">Oxidoreductase</keyword>
<protein>
    <submittedName>
        <fullName evidence="12">Cytochrome P450</fullName>
    </submittedName>
</protein>
<comment type="cofactor">
    <cofactor evidence="1 9">
        <name>heme</name>
        <dbReference type="ChEBI" id="CHEBI:30413"/>
    </cofactor>
</comment>
<evidence type="ECO:0000256" key="3">
    <source>
        <dbReference type="ARBA" id="ARBA00010617"/>
    </source>
</evidence>
<evidence type="ECO:0000256" key="2">
    <source>
        <dbReference type="ARBA" id="ARBA00005179"/>
    </source>
</evidence>
<dbReference type="InterPro" id="IPR002401">
    <property type="entry name" value="Cyt_P450_E_grp-I"/>
</dbReference>
<dbReference type="CDD" id="cd11065">
    <property type="entry name" value="CYP64-like"/>
    <property type="match status" value="1"/>
</dbReference>
<feature type="signal peptide" evidence="11">
    <location>
        <begin position="1"/>
        <end position="19"/>
    </location>
</feature>
<comment type="pathway">
    <text evidence="2">Secondary metabolite biosynthesis.</text>
</comment>
<dbReference type="InterPro" id="IPR036396">
    <property type="entry name" value="Cyt_P450_sf"/>
</dbReference>
<dbReference type="PRINTS" id="PR00463">
    <property type="entry name" value="EP450I"/>
</dbReference>
<evidence type="ECO:0000256" key="6">
    <source>
        <dbReference type="ARBA" id="ARBA00023002"/>
    </source>
</evidence>
<dbReference type="PROSITE" id="PS00086">
    <property type="entry name" value="CYTOCHROME_P450"/>
    <property type="match status" value="1"/>
</dbReference>
<keyword evidence="5 9" id="KW-0479">Metal-binding</keyword>
<dbReference type="GO" id="GO:0005506">
    <property type="term" value="F:iron ion binding"/>
    <property type="evidence" value="ECO:0007669"/>
    <property type="project" value="InterPro"/>
</dbReference>
<dbReference type="PANTHER" id="PTHR46300">
    <property type="entry name" value="P450, PUTATIVE (EUROFUNG)-RELATED-RELATED"/>
    <property type="match status" value="1"/>
</dbReference>
<evidence type="ECO:0000313" key="12">
    <source>
        <dbReference type="EMBL" id="KAJ7756417.1"/>
    </source>
</evidence>
<dbReference type="EMBL" id="JARJLG010000061">
    <property type="protein sequence ID" value="KAJ7756417.1"/>
    <property type="molecule type" value="Genomic_DNA"/>
</dbReference>
<dbReference type="PANTHER" id="PTHR46300:SF7">
    <property type="entry name" value="P450, PUTATIVE (EUROFUNG)-RELATED"/>
    <property type="match status" value="1"/>
</dbReference>
<dbReference type="Pfam" id="PF00067">
    <property type="entry name" value="p450"/>
    <property type="match status" value="1"/>
</dbReference>
<dbReference type="InterPro" id="IPR017972">
    <property type="entry name" value="Cyt_P450_CS"/>
</dbReference>